<name>A0A176WCL8_MARPO</name>
<sequence>MNPTPKAFGKHTNDACYLTTQPSPHYVTIDSTLIPCPHLPVVKILSFASSTVAGTTDSGQDLSPRKRRMGDMSHADRQTCSFPPTWNILRRQFVSRRSRKQAKRPTECIFYWNVVSSWMTARCCSTCGNRRTTARSLVQDDGGDEEEAWL</sequence>
<organism evidence="1 2">
    <name type="scientific">Marchantia polymorpha subsp. ruderalis</name>
    <dbReference type="NCBI Taxonomy" id="1480154"/>
    <lineage>
        <taxon>Eukaryota</taxon>
        <taxon>Viridiplantae</taxon>
        <taxon>Streptophyta</taxon>
        <taxon>Embryophyta</taxon>
        <taxon>Marchantiophyta</taxon>
        <taxon>Marchantiopsida</taxon>
        <taxon>Marchantiidae</taxon>
        <taxon>Marchantiales</taxon>
        <taxon>Marchantiaceae</taxon>
        <taxon>Marchantia</taxon>
    </lineage>
</organism>
<evidence type="ECO:0000313" key="2">
    <source>
        <dbReference type="Proteomes" id="UP000077202"/>
    </source>
</evidence>
<gene>
    <name evidence="1" type="ORF">AXG93_3483s1050</name>
</gene>
<proteinExistence type="predicted"/>
<dbReference type="Proteomes" id="UP000077202">
    <property type="component" value="Unassembled WGS sequence"/>
</dbReference>
<keyword evidence="2" id="KW-1185">Reference proteome</keyword>
<evidence type="ECO:0000313" key="1">
    <source>
        <dbReference type="EMBL" id="OAE30413.1"/>
    </source>
</evidence>
<comment type="caution">
    <text evidence="1">The sequence shown here is derived from an EMBL/GenBank/DDBJ whole genome shotgun (WGS) entry which is preliminary data.</text>
</comment>
<accession>A0A176WCL8</accession>
<dbReference type="EMBL" id="LVLJ01001335">
    <property type="protein sequence ID" value="OAE30413.1"/>
    <property type="molecule type" value="Genomic_DNA"/>
</dbReference>
<protein>
    <submittedName>
        <fullName evidence="1">Uncharacterized protein</fullName>
    </submittedName>
</protein>
<dbReference type="AlphaFoldDB" id="A0A176WCL8"/>
<reference evidence="1" key="1">
    <citation type="submission" date="2016-03" db="EMBL/GenBank/DDBJ databases">
        <title>Mechanisms controlling the formation of the plant cell surface in tip-growing cells are functionally conserved among land plants.</title>
        <authorList>
            <person name="Honkanen S."/>
            <person name="Jones V.A."/>
            <person name="Morieri G."/>
            <person name="Champion C."/>
            <person name="Hetherington A.J."/>
            <person name="Kelly S."/>
            <person name="Saint-Marcoux D."/>
            <person name="Proust H."/>
            <person name="Prescott H."/>
            <person name="Dolan L."/>
        </authorList>
    </citation>
    <scope>NUCLEOTIDE SEQUENCE [LARGE SCALE GENOMIC DNA]</scope>
    <source>
        <tissue evidence="1">Whole gametophyte</tissue>
    </source>
</reference>